<proteinExistence type="predicted"/>
<feature type="non-terminal residue" evidence="2">
    <location>
        <position position="1"/>
    </location>
</feature>
<evidence type="ECO:0000259" key="1">
    <source>
        <dbReference type="SMART" id="SM00849"/>
    </source>
</evidence>
<sequence length="256" mass="28156">VRITFLGTGTSSGVPAIGCDCATCRSNDPRDQRWRPSIYIELVDGVAVLVDAATDLRAQALRFGISRVDAVLFTHSHADHVLGLDEVRRYNYLQGKPIPCYGDSRTLSDVRRMFAYVFDPSEQLGGGLPQLKLFTVGGPFCLGRATFVPVPLLHGKRPILGFRVGSFAYLTDCNAIPDTSWALLEGLDVLVIDALRLRPHPTHFSVDEAIAVVNQVRPSRAYFTHMSHDLPHEATCRNLPGQIELAYDGLSLDLPD</sequence>
<dbReference type="AlphaFoldDB" id="A0A381SH56"/>
<dbReference type="Pfam" id="PF12706">
    <property type="entry name" value="Lactamase_B_2"/>
    <property type="match status" value="1"/>
</dbReference>
<gene>
    <name evidence="2" type="ORF">METZ01_LOCUS56239</name>
</gene>
<organism evidence="2">
    <name type="scientific">marine metagenome</name>
    <dbReference type="NCBI Taxonomy" id="408172"/>
    <lineage>
        <taxon>unclassified sequences</taxon>
        <taxon>metagenomes</taxon>
        <taxon>ecological metagenomes</taxon>
    </lineage>
</organism>
<dbReference type="CDD" id="cd16279">
    <property type="entry name" value="metallo-hydrolase-like_MBL-fold"/>
    <property type="match status" value="1"/>
</dbReference>
<feature type="domain" description="Metallo-beta-lactamase" evidence="1">
    <location>
        <begin position="36"/>
        <end position="225"/>
    </location>
</feature>
<dbReference type="Gene3D" id="3.60.15.10">
    <property type="entry name" value="Ribonuclease Z/Hydroxyacylglutathione hydrolase-like"/>
    <property type="match status" value="1"/>
</dbReference>
<dbReference type="SUPFAM" id="SSF56281">
    <property type="entry name" value="Metallo-hydrolase/oxidoreductase"/>
    <property type="match status" value="1"/>
</dbReference>
<evidence type="ECO:0000313" key="2">
    <source>
        <dbReference type="EMBL" id="SVA03385.1"/>
    </source>
</evidence>
<dbReference type="EMBL" id="UINC01003104">
    <property type="protein sequence ID" value="SVA03385.1"/>
    <property type="molecule type" value="Genomic_DNA"/>
</dbReference>
<dbReference type="InterPro" id="IPR036866">
    <property type="entry name" value="RibonucZ/Hydroxyglut_hydro"/>
</dbReference>
<dbReference type="PANTHER" id="PTHR42663:SF6">
    <property type="entry name" value="HYDROLASE C777.06C-RELATED"/>
    <property type="match status" value="1"/>
</dbReference>
<dbReference type="PANTHER" id="PTHR42663">
    <property type="entry name" value="HYDROLASE C777.06C-RELATED-RELATED"/>
    <property type="match status" value="1"/>
</dbReference>
<name>A0A381SH56_9ZZZZ</name>
<accession>A0A381SH56</accession>
<dbReference type="SMART" id="SM00849">
    <property type="entry name" value="Lactamase_B"/>
    <property type="match status" value="1"/>
</dbReference>
<dbReference type="InterPro" id="IPR001279">
    <property type="entry name" value="Metallo-B-lactamas"/>
</dbReference>
<protein>
    <recommendedName>
        <fullName evidence="1">Metallo-beta-lactamase domain-containing protein</fullName>
    </recommendedName>
</protein>
<reference evidence="2" key="1">
    <citation type="submission" date="2018-05" db="EMBL/GenBank/DDBJ databases">
        <authorList>
            <person name="Lanie J.A."/>
            <person name="Ng W.-L."/>
            <person name="Kazmierczak K.M."/>
            <person name="Andrzejewski T.M."/>
            <person name="Davidsen T.M."/>
            <person name="Wayne K.J."/>
            <person name="Tettelin H."/>
            <person name="Glass J.I."/>
            <person name="Rusch D."/>
            <person name="Podicherti R."/>
            <person name="Tsui H.-C.T."/>
            <person name="Winkler M.E."/>
        </authorList>
    </citation>
    <scope>NUCLEOTIDE SEQUENCE</scope>
</reference>